<name>A0A0C1MX92_9RICK</name>
<protein>
    <submittedName>
        <fullName evidence="1">Uncharacterized protein</fullName>
    </submittedName>
</protein>
<organism evidence="1 2">
    <name type="scientific">Candidatus Jidaibacter acanthamoebae</name>
    <dbReference type="NCBI Taxonomy" id="86105"/>
    <lineage>
        <taxon>Bacteria</taxon>
        <taxon>Pseudomonadati</taxon>
        <taxon>Pseudomonadota</taxon>
        <taxon>Alphaproteobacteria</taxon>
        <taxon>Rickettsiales</taxon>
        <taxon>Candidatus Midichloriaceae</taxon>
        <taxon>Candidatus Jidaibacter</taxon>
    </lineage>
</organism>
<comment type="caution">
    <text evidence="1">The sequence shown here is derived from an EMBL/GenBank/DDBJ whole genome shotgun (WGS) entry which is preliminary data.</text>
</comment>
<dbReference type="Proteomes" id="UP000031258">
    <property type="component" value="Unassembled WGS sequence"/>
</dbReference>
<evidence type="ECO:0000313" key="2">
    <source>
        <dbReference type="Proteomes" id="UP000031258"/>
    </source>
</evidence>
<keyword evidence="2" id="KW-1185">Reference proteome</keyword>
<sequence length="588" mass="64327">MRSFLYIFFLSFSIIFIDIRLSSAYSESGSCADWTREPDTMGRREVCKGGFPTTNERLKIARVNTDAFSPVYKIYHQWCWFQFFGECVLWDTNIRSATFHESDFYNRLSENFGLSSNARQLFCHTVAVYSYAPGAGYHHSGRNDTNRTKICGYYCMSDVGGTCSPTFSWDYSLIGCVDGPVYPGPPTFNDTIAPGMEPMVDDTIGLEDSLDVNGNRVLGYISLGSKFDQPVIRLNEITGAGSIERTLLLRYKFPGDTTNYDNLKTCSQIPGSENKISYCAQVPSDNPSQVCVCQENSCANEVYLGCVPRPTPRQSNYGIVSEYTTTNGTVSGKSTQYPALKYYFVKLTNSGEIIYIDVDGSAAAYGSDKIAYKLDAAGSLTATPANGTLNYAKLALSPTFGNQEKDSPPLKEYYENILTASNGQTTTILAQDVSAKVYGVQFAAFIPQFNANGTYRKVKIITPAIRASTDGCGAYSVIPGEDGYTGSDMYPSYTVPSGKRIRNLCCAGGVESSNCLVPPITACKNPKGAMLEPDYTAEFSVCPGIYDGAVDANKPDKMCLVESDSLVGKSDWNFINAKDMVCVDIITP</sequence>
<dbReference type="STRING" id="86105.NF27_HQ00240"/>
<dbReference type="EMBL" id="JSWE01000184">
    <property type="protein sequence ID" value="KIE04486.1"/>
    <property type="molecule type" value="Genomic_DNA"/>
</dbReference>
<dbReference type="OrthoDB" id="8476856at2"/>
<dbReference type="RefSeq" id="WP_039458396.1">
    <property type="nucleotide sequence ID" value="NZ_JSWE01000184.1"/>
</dbReference>
<evidence type="ECO:0000313" key="1">
    <source>
        <dbReference type="EMBL" id="KIE04486.1"/>
    </source>
</evidence>
<proteinExistence type="predicted"/>
<accession>A0A0C1MX92</accession>
<dbReference type="AlphaFoldDB" id="A0A0C1MX92"/>
<reference evidence="1 2" key="1">
    <citation type="submission" date="2014-11" db="EMBL/GenBank/DDBJ databases">
        <title>A Rickettsiales Symbiont of Amoebae With Ancient Features.</title>
        <authorList>
            <person name="Schulz F."/>
            <person name="Martijn J."/>
            <person name="Wascher F."/>
            <person name="Kostanjsek R."/>
            <person name="Ettema T.J."/>
            <person name="Horn M."/>
        </authorList>
    </citation>
    <scope>NUCLEOTIDE SEQUENCE [LARGE SCALE GENOMIC DNA]</scope>
    <source>
        <strain evidence="1 2">UWC36</strain>
    </source>
</reference>
<gene>
    <name evidence="1" type="ORF">NF27_HQ00240</name>
</gene>